<dbReference type="UniPathway" id="UPA00078">
    <property type="reaction ID" value="UER00161"/>
</dbReference>
<feature type="binding site" evidence="3">
    <location>
        <begin position="117"/>
        <end position="120"/>
    </location>
    <ligand>
        <name>ATP</name>
        <dbReference type="ChEBI" id="CHEBI:30616"/>
    </ligand>
</feature>
<comment type="subcellular location">
    <subcellularLocation>
        <location evidence="3">Cytoplasm</location>
    </subcellularLocation>
</comment>
<feature type="binding site" evidence="3">
    <location>
        <position position="117"/>
    </location>
    <ligand>
        <name>Mg(2+)</name>
        <dbReference type="ChEBI" id="CHEBI:18420"/>
    </ligand>
</feature>
<sequence>MCSPGSAEAVTVLVVTGTDTGVGKTVATAALACHARQAGIDVAVCKPVQTGTDDGDDDLAEVARLSGVTELAGLARYPRPLAPVAAAAAAGMALPSREQLLGFIGELDRPGRLTLVEGAGGLLVELGENGVTARDLAVALGAAVLVVVRPALGTLNHTALTLEALAAQGLSCAGLVIGAWPEHPGPVETSNRPALEALAPVRAVLPAGAAALAAAEFEAVSAGAFDRDWVTALAG</sequence>
<keyword evidence="3" id="KW-0963">Cytoplasm</keyword>
<dbReference type="NCBIfam" id="TIGR00347">
    <property type="entry name" value="bioD"/>
    <property type="match status" value="1"/>
</dbReference>
<proteinExistence type="inferred from homology"/>
<dbReference type="GO" id="GO:0005829">
    <property type="term" value="C:cytosol"/>
    <property type="evidence" value="ECO:0007669"/>
    <property type="project" value="TreeGrafter"/>
</dbReference>
<dbReference type="CDD" id="cd03109">
    <property type="entry name" value="DTBS"/>
    <property type="match status" value="1"/>
</dbReference>
<dbReference type="Gene3D" id="3.40.50.300">
    <property type="entry name" value="P-loop containing nucleotide triphosphate hydrolases"/>
    <property type="match status" value="1"/>
</dbReference>
<name>Q740R6_MYCPA</name>
<feature type="binding site" evidence="3">
    <location>
        <position position="50"/>
    </location>
    <ligand>
        <name>substrate</name>
    </ligand>
</feature>
<dbReference type="KEGG" id="mpa:MAP_1276"/>
<dbReference type="InterPro" id="IPR004472">
    <property type="entry name" value="DTB_synth_BioD"/>
</dbReference>
<comment type="similarity">
    <text evidence="3">Belongs to the dethiobiotin synthetase family.</text>
</comment>
<dbReference type="HOGENOM" id="CLU_072551_1_0_11"/>
<dbReference type="PANTHER" id="PTHR43210:SF5">
    <property type="entry name" value="DETHIOBIOTIN SYNTHETASE"/>
    <property type="match status" value="1"/>
</dbReference>
<organism evidence="4 5">
    <name type="scientific">Mycolicibacterium paratuberculosis (strain ATCC BAA-968 / K-10)</name>
    <name type="common">Mycobacterium paratuberculosis</name>
    <dbReference type="NCBI Taxonomy" id="262316"/>
    <lineage>
        <taxon>Bacteria</taxon>
        <taxon>Bacillati</taxon>
        <taxon>Actinomycetota</taxon>
        <taxon>Actinomycetes</taxon>
        <taxon>Mycobacteriales</taxon>
        <taxon>Mycobacteriaceae</taxon>
        <taxon>Mycobacterium</taxon>
        <taxon>Mycobacterium avium complex (MAC)</taxon>
    </lineage>
</organism>
<dbReference type="eggNOG" id="COG0132">
    <property type="taxonomic scope" value="Bacteria"/>
</dbReference>
<evidence type="ECO:0000256" key="2">
    <source>
        <dbReference type="ARBA" id="ARBA00022840"/>
    </source>
</evidence>
<dbReference type="GO" id="GO:0005524">
    <property type="term" value="F:ATP binding"/>
    <property type="evidence" value="ECO:0007669"/>
    <property type="project" value="UniProtKB-UniRule"/>
</dbReference>
<reference evidence="4 5" key="1">
    <citation type="journal article" date="2005" name="Proc. Natl. Acad. Sci. U.S.A.">
        <title>The complete genome sequence of Mycobacterium avium subspecies paratuberculosis.</title>
        <authorList>
            <person name="Li L."/>
            <person name="Bannantine J.P."/>
            <person name="Zhang Q."/>
            <person name="Amonsin A."/>
            <person name="May B.J."/>
            <person name="Alt D."/>
            <person name="Banerji N."/>
            <person name="Kanjilal S."/>
            <person name="Kapur V."/>
        </authorList>
    </citation>
    <scope>NUCLEOTIDE SEQUENCE [LARGE SCALE GENOMIC DNA]</scope>
    <source>
        <strain evidence="5">ATCC BAA-968 / K-10</strain>
    </source>
</reference>
<dbReference type="EC" id="6.3.3.3" evidence="3"/>
<comment type="subunit">
    <text evidence="3">Homodimer.</text>
</comment>
<protein>
    <recommendedName>
        <fullName evidence="3">ATP-dependent dethiobiotin synthetase BioD</fullName>
        <ecNumber evidence="3">6.3.3.3</ecNumber>
    </recommendedName>
    <alternativeName>
        <fullName evidence="3">DTB synthetase</fullName>
        <shortName evidence="3">DTBS</shortName>
    </alternativeName>
    <alternativeName>
        <fullName evidence="3">Dethiobiotin synthase</fullName>
    </alternativeName>
</protein>
<accession>Q740R6</accession>
<dbReference type="Pfam" id="PF13500">
    <property type="entry name" value="AAA_26"/>
    <property type="match status" value="1"/>
</dbReference>
<comment type="cofactor">
    <cofactor evidence="3">
        <name>Mg(2+)</name>
        <dbReference type="ChEBI" id="CHEBI:18420"/>
    </cofactor>
</comment>
<dbReference type="PANTHER" id="PTHR43210">
    <property type="entry name" value="DETHIOBIOTIN SYNTHETASE"/>
    <property type="match status" value="1"/>
</dbReference>
<evidence type="ECO:0000256" key="1">
    <source>
        <dbReference type="ARBA" id="ARBA00022598"/>
    </source>
</evidence>
<keyword evidence="3" id="KW-0479">Metal-binding</keyword>
<dbReference type="SUPFAM" id="SSF52540">
    <property type="entry name" value="P-loop containing nucleoside triphosphate hydrolases"/>
    <property type="match status" value="1"/>
</dbReference>
<dbReference type="GO" id="GO:0000287">
    <property type="term" value="F:magnesium ion binding"/>
    <property type="evidence" value="ECO:0007669"/>
    <property type="project" value="UniProtKB-UniRule"/>
</dbReference>
<feature type="binding site" evidence="3">
    <location>
        <position position="25"/>
    </location>
    <ligand>
        <name>Mg(2+)</name>
        <dbReference type="ChEBI" id="CHEBI:18420"/>
    </ligand>
</feature>
<evidence type="ECO:0000313" key="5">
    <source>
        <dbReference type="Proteomes" id="UP000000580"/>
    </source>
</evidence>
<dbReference type="EMBL" id="AE016958">
    <property type="protein sequence ID" value="AAS03593.1"/>
    <property type="molecule type" value="Genomic_DNA"/>
</dbReference>
<keyword evidence="2 3" id="KW-0067">ATP-binding</keyword>
<dbReference type="GO" id="GO:0009102">
    <property type="term" value="P:biotin biosynthetic process"/>
    <property type="evidence" value="ECO:0007669"/>
    <property type="project" value="UniProtKB-UniRule"/>
</dbReference>
<evidence type="ECO:0000256" key="3">
    <source>
        <dbReference type="HAMAP-Rule" id="MF_00336"/>
    </source>
</evidence>
<feature type="binding site" evidence="3">
    <location>
        <position position="58"/>
    </location>
    <ligand>
        <name>Mg(2+)</name>
        <dbReference type="ChEBI" id="CHEBI:18420"/>
    </ligand>
</feature>
<comment type="function">
    <text evidence="3">Catalyzes a mechanistically unusual reaction, the ATP-dependent insertion of CO2 between the N7 and N8 nitrogen atoms of 7,8-diaminopelargonic acid (DAPA, also called 7,8-diammoniononanoate) to form a ureido ring.</text>
</comment>
<dbReference type="STRING" id="262316.MAP_1276"/>
<dbReference type="Proteomes" id="UP000000580">
    <property type="component" value="Chromosome"/>
</dbReference>
<feature type="binding site" evidence="3">
    <location>
        <position position="58"/>
    </location>
    <ligand>
        <name>ATP</name>
        <dbReference type="ChEBI" id="CHEBI:30616"/>
    </ligand>
</feature>
<keyword evidence="3" id="KW-0460">Magnesium</keyword>
<dbReference type="GO" id="GO:0004141">
    <property type="term" value="F:dethiobiotin synthase activity"/>
    <property type="evidence" value="ECO:0007669"/>
    <property type="project" value="UniProtKB-UniRule"/>
</dbReference>
<dbReference type="HAMAP" id="MF_00336">
    <property type="entry name" value="BioD"/>
    <property type="match status" value="1"/>
</dbReference>
<feature type="binding site" evidence="3">
    <location>
        <begin position="21"/>
        <end position="26"/>
    </location>
    <ligand>
        <name>ATP</name>
        <dbReference type="ChEBI" id="CHEBI:30616"/>
    </ligand>
</feature>
<comment type="catalytic activity">
    <reaction evidence="3">
        <text>(7R,8S)-7,8-diammoniononanoate + CO2 + ATP = (4R,5S)-dethiobiotin + ADP + phosphate + 3 H(+)</text>
        <dbReference type="Rhea" id="RHEA:15805"/>
        <dbReference type="ChEBI" id="CHEBI:15378"/>
        <dbReference type="ChEBI" id="CHEBI:16526"/>
        <dbReference type="ChEBI" id="CHEBI:30616"/>
        <dbReference type="ChEBI" id="CHEBI:43474"/>
        <dbReference type="ChEBI" id="CHEBI:149469"/>
        <dbReference type="ChEBI" id="CHEBI:149473"/>
        <dbReference type="ChEBI" id="CHEBI:456216"/>
        <dbReference type="EC" id="6.3.3.3"/>
    </reaction>
</comment>
<feature type="active site" evidence="3">
    <location>
        <position position="46"/>
    </location>
</feature>
<comment type="pathway">
    <text evidence="3">Cofactor biosynthesis; biotin biosynthesis; biotin from 7,8-diaminononanoate: step 1/2.</text>
</comment>
<evidence type="ECO:0000313" key="4">
    <source>
        <dbReference type="EMBL" id="AAS03593.1"/>
    </source>
</evidence>
<gene>
    <name evidence="3 4" type="primary">bioD</name>
    <name evidence="4" type="ordered locus">MAP_1276</name>
</gene>
<dbReference type="InterPro" id="IPR027417">
    <property type="entry name" value="P-loop_NTPase"/>
</dbReference>
<dbReference type="AlphaFoldDB" id="Q740R6"/>
<keyword evidence="3" id="KW-0093">Biotin biosynthesis</keyword>
<keyword evidence="1 3" id="KW-0436">Ligase</keyword>
<comment type="caution">
    <text evidence="3">Lacks conserved residue(s) required for the propagation of feature annotation.</text>
</comment>
<keyword evidence="5" id="KW-1185">Reference proteome</keyword>
<keyword evidence="3" id="KW-0547">Nucleotide-binding</keyword>